<dbReference type="GO" id="GO:0006355">
    <property type="term" value="P:regulation of DNA-templated transcription"/>
    <property type="evidence" value="ECO:0007669"/>
    <property type="project" value="InterPro"/>
</dbReference>
<evidence type="ECO:0000313" key="3">
    <source>
        <dbReference type="Proteomes" id="UP000886885"/>
    </source>
</evidence>
<dbReference type="OrthoDB" id="910810at2759"/>
<dbReference type="PANTHER" id="PTHR31719">
    <property type="entry name" value="NAC TRANSCRIPTION FACTOR 56"/>
    <property type="match status" value="1"/>
</dbReference>
<feature type="domain" description="NAC" evidence="1">
    <location>
        <begin position="166"/>
        <end position="319"/>
    </location>
</feature>
<sequence length="333" mass="37263">MEENNGLSGTFINNSLMRLVANIRGSNNNDMQFDANLLNNGNSNDKQFDANLLNNGNNNSMQFDENILSNGNSIAMQFDANLLNNGNSKAMQFDANILNNGNSNAYISPGSLVDDQFCSPNNAMVMACSSSNLINHSGQPQSQGSSSECQVNVDDGDYIDPYFFTLPIGVRFCPNDRELVMEYLMKRVRNEALPKNRIHEVNIYEYHPAILTEKYKRFAEIHWCFFTTRDKKYPNGTRPSRAVPGGFWKPTGTSATCIFDENKNPIASKTPLDFYESRGKDGRTEWKMLEYFPKCTDIQSSSAGGMRLNDCVLCVIYRKGEKKSGAATANEET</sequence>
<keyword evidence="3" id="KW-1185">Reference proteome</keyword>
<protein>
    <recommendedName>
        <fullName evidence="1">NAC domain-containing protein</fullName>
    </recommendedName>
</protein>
<comment type="caution">
    <text evidence="2">The sequence shown here is derived from an EMBL/GenBank/DDBJ whole genome shotgun (WGS) entry which is preliminary data.</text>
</comment>
<dbReference type="GO" id="GO:0003677">
    <property type="term" value="F:DNA binding"/>
    <property type="evidence" value="ECO:0007669"/>
    <property type="project" value="InterPro"/>
</dbReference>
<accession>A0A8X7ZG13</accession>
<dbReference type="InterPro" id="IPR003441">
    <property type="entry name" value="NAC-dom"/>
</dbReference>
<dbReference type="Proteomes" id="UP000886885">
    <property type="component" value="Chromosome 6D"/>
</dbReference>
<dbReference type="AlphaFoldDB" id="A0A8X7ZG13"/>
<dbReference type="PANTHER" id="PTHR31719:SF193">
    <property type="entry name" value="NAC DOMAIN-CONTAINING PROTEIN"/>
    <property type="match status" value="1"/>
</dbReference>
<evidence type="ECO:0000313" key="2">
    <source>
        <dbReference type="EMBL" id="KAG6769199.1"/>
    </source>
</evidence>
<evidence type="ECO:0000259" key="1">
    <source>
        <dbReference type="PROSITE" id="PS51005"/>
    </source>
</evidence>
<gene>
    <name evidence="2" type="ORF">POTOM_024816</name>
</gene>
<dbReference type="PROSITE" id="PS51005">
    <property type="entry name" value="NAC"/>
    <property type="match status" value="1"/>
</dbReference>
<proteinExistence type="predicted"/>
<name>A0A8X7ZG13_POPTO</name>
<dbReference type="EMBL" id="JAAWWB010000012">
    <property type="protein sequence ID" value="KAG6769199.1"/>
    <property type="molecule type" value="Genomic_DNA"/>
</dbReference>
<dbReference type="Pfam" id="PF02365">
    <property type="entry name" value="NAM"/>
    <property type="match status" value="1"/>
</dbReference>
<reference evidence="2" key="1">
    <citation type="journal article" date="2020" name="bioRxiv">
        <title>Hybrid origin of Populus tomentosa Carr. identified through genome sequencing and phylogenomic analysis.</title>
        <authorList>
            <person name="An X."/>
            <person name="Gao K."/>
            <person name="Chen Z."/>
            <person name="Li J."/>
            <person name="Yang X."/>
            <person name="Yang X."/>
            <person name="Zhou J."/>
            <person name="Guo T."/>
            <person name="Zhao T."/>
            <person name="Huang S."/>
            <person name="Miao D."/>
            <person name="Khan W.U."/>
            <person name="Rao P."/>
            <person name="Ye M."/>
            <person name="Lei B."/>
            <person name="Liao W."/>
            <person name="Wang J."/>
            <person name="Ji L."/>
            <person name="Li Y."/>
            <person name="Guo B."/>
            <person name="Mustafa N.S."/>
            <person name="Li S."/>
            <person name="Yun Q."/>
            <person name="Keller S.R."/>
            <person name="Mao J."/>
            <person name="Zhang R."/>
            <person name="Strauss S.H."/>
        </authorList>
    </citation>
    <scope>NUCLEOTIDE SEQUENCE</scope>
    <source>
        <strain evidence="2">GM15</strain>
        <tissue evidence="2">Leaf</tissue>
    </source>
</reference>
<organism evidence="2 3">
    <name type="scientific">Populus tomentosa</name>
    <name type="common">Chinese white poplar</name>
    <dbReference type="NCBI Taxonomy" id="118781"/>
    <lineage>
        <taxon>Eukaryota</taxon>
        <taxon>Viridiplantae</taxon>
        <taxon>Streptophyta</taxon>
        <taxon>Embryophyta</taxon>
        <taxon>Tracheophyta</taxon>
        <taxon>Spermatophyta</taxon>
        <taxon>Magnoliopsida</taxon>
        <taxon>eudicotyledons</taxon>
        <taxon>Gunneridae</taxon>
        <taxon>Pentapetalae</taxon>
        <taxon>rosids</taxon>
        <taxon>fabids</taxon>
        <taxon>Malpighiales</taxon>
        <taxon>Salicaceae</taxon>
        <taxon>Saliceae</taxon>
        <taxon>Populus</taxon>
    </lineage>
</organism>